<comment type="caution">
    <text evidence="1">The sequence shown here is derived from an EMBL/GenBank/DDBJ whole genome shotgun (WGS) entry which is preliminary data.</text>
</comment>
<evidence type="ECO:0000313" key="1">
    <source>
        <dbReference type="EMBL" id="OWY91834.1"/>
    </source>
</evidence>
<dbReference type="STRING" id="4795.A0A225UFH9"/>
<accession>A0A225UFH9</accession>
<organism evidence="1 2">
    <name type="scientific">Phytophthora megakarya</name>
    <dbReference type="NCBI Taxonomy" id="4795"/>
    <lineage>
        <taxon>Eukaryota</taxon>
        <taxon>Sar</taxon>
        <taxon>Stramenopiles</taxon>
        <taxon>Oomycota</taxon>
        <taxon>Peronosporomycetes</taxon>
        <taxon>Peronosporales</taxon>
        <taxon>Peronosporaceae</taxon>
        <taxon>Phytophthora</taxon>
    </lineage>
</organism>
<sequence>METKLSFNVNDTDAGSLRYLVTCSHPNIAYAVGQLSRYLVGTKSMCIEYSTDKQLQTTCTLIIDGFCDSDWGNDPDTRKSVTGYVHFVAGGAVCWASTRQTIVAQSTAEAEYVAAYAASMEGQGLRNVFIEVFPALKTAVHLGIDNQTAYVMATNPTFSRRTRHIELR</sequence>
<dbReference type="AlphaFoldDB" id="A0A225UFH9"/>
<proteinExistence type="predicted"/>
<evidence type="ECO:0008006" key="3">
    <source>
        <dbReference type="Google" id="ProtNLM"/>
    </source>
</evidence>
<name>A0A225UFH9_9STRA</name>
<protein>
    <recommendedName>
        <fullName evidence="3">Polyprotein</fullName>
    </recommendedName>
</protein>
<dbReference type="EMBL" id="NBNE01019397">
    <property type="protein sequence ID" value="OWY91834.1"/>
    <property type="molecule type" value="Genomic_DNA"/>
</dbReference>
<dbReference type="PANTHER" id="PTHR11439:SF491">
    <property type="entry name" value="INTEGRASE CATALYTIC DOMAIN-CONTAINING PROTEIN"/>
    <property type="match status" value="1"/>
</dbReference>
<dbReference type="OrthoDB" id="120442at2759"/>
<dbReference type="CDD" id="cd09272">
    <property type="entry name" value="RNase_HI_RT_Ty1"/>
    <property type="match status" value="1"/>
</dbReference>
<dbReference type="PANTHER" id="PTHR11439">
    <property type="entry name" value="GAG-POL-RELATED RETROTRANSPOSON"/>
    <property type="match status" value="1"/>
</dbReference>
<reference evidence="2" key="1">
    <citation type="submission" date="2017-03" db="EMBL/GenBank/DDBJ databases">
        <title>Phytopthora megakarya and P. palmivora, two closely related causual agents of cacao black pod achieved similar genome size and gene model numbers by different mechanisms.</title>
        <authorList>
            <person name="Ali S."/>
            <person name="Shao J."/>
            <person name="Larry D.J."/>
            <person name="Kronmiller B."/>
            <person name="Shen D."/>
            <person name="Strem M.D."/>
            <person name="Melnick R.L."/>
            <person name="Guiltinan M.J."/>
            <person name="Tyler B.M."/>
            <person name="Meinhardt L.W."/>
            <person name="Bailey B.A."/>
        </authorList>
    </citation>
    <scope>NUCLEOTIDE SEQUENCE [LARGE SCALE GENOMIC DNA]</scope>
    <source>
        <strain evidence="2">zdho120</strain>
    </source>
</reference>
<dbReference type="Proteomes" id="UP000198211">
    <property type="component" value="Unassembled WGS sequence"/>
</dbReference>
<keyword evidence="2" id="KW-1185">Reference proteome</keyword>
<evidence type="ECO:0000313" key="2">
    <source>
        <dbReference type="Proteomes" id="UP000198211"/>
    </source>
</evidence>
<gene>
    <name evidence="1" type="ORF">PHMEG_00039423</name>
</gene>